<evidence type="ECO:0000256" key="1">
    <source>
        <dbReference type="ARBA" id="ARBA00022553"/>
    </source>
</evidence>
<keyword evidence="1" id="KW-0597">Phosphoprotein</keyword>
<evidence type="ECO:0000256" key="4">
    <source>
        <dbReference type="ARBA" id="ARBA00034718"/>
    </source>
</evidence>
<dbReference type="EMBL" id="MF661791">
    <property type="protein sequence ID" value="ATX75038.1"/>
    <property type="molecule type" value="Genomic_DNA"/>
</dbReference>
<accession>A0A2C9DT04</accession>
<protein>
    <submittedName>
        <fullName evidence="5">DNA-binding phosphoprotein</fullName>
    </submittedName>
</protein>
<keyword evidence="8" id="KW-1185">Reference proteome</keyword>
<dbReference type="GO" id="GO:0019082">
    <property type="term" value="P:viral protein processing"/>
    <property type="evidence" value="ECO:0007669"/>
    <property type="project" value="InterPro"/>
</dbReference>
<dbReference type="InterPro" id="IPR006854">
    <property type="entry name" value="Phosphoprotein_F17"/>
</dbReference>
<organism evidence="5 8">
    <name type="scientific">Eastern grey kangaroopox virus</name>
    <dbReference type="NCBI Taxonomy" id="2042482"/>
    <lineage>
        <taxon>Viruses</taxon>
        <taxon>Varidnaviria</taxon>
        <taxon>Bamfordvirae</taxon>
        <taxon>Nucleocytoviricota</taxon>
        <taxon>Pokkesviricetes</taxon>
        <taxon>Chitovirales</taxon>
        <taxon>Poxviridae</taxon>
        <taxon>Chordopoxvirinae</taxon>
        <taxon>Macropopoxvirus</taxon>
        <taxon>Macropopoxvirus mgiganteuspox</taxon>
        <taxon>Eastern kangaroopox virus</taxon>
    </lineage>
</organism>
<evidence type="ECO:0000313" key="5">
    <source>
        <dbReference type="EMBL" id="ATI21137.1"/>
    </source>
</evidence>
<evidence type="ECO:0000313" key="8">
    <source>
        <dbReference type="Proteomes" id="UP000318205"/>
    </source>
</evidence>
<dbReference type="Pfam" id="PF04767">
    <property type="entry name" value="Pox_F17"/>
    <property type="match status" value="1"/>
</dbReference>
<proteinExistence type="inferred from homology"/>
<keyword evidence="3 5" id="KW-0238">DNA-binding</keyword>
<evidence type="ECO:0000256" key="2">
    <source>
        <dbReference type="ARBA" id="ARBA00022921"/>
    </source>
</evidence>
<evidence type="ECO:0000313" key="7">
    <source>
        <dbReference type="Proteomes" id="UP000318014"/>
    </source>
</evidence>
<reference evidence="5 8" key="2">
    <citation type="journal article" date="2017" name="Virus Res.">
        <title>Complete genomic characterisation of two novel poxviruses (WKPV and EKPV) from western and eastern grey kangaroos.</title>
        <authorList>
            <person name="Bennett M."/>
            <person name="Tu S.L."/>
            <person name="Upton C."/>
            <person name="McArtor C."/>
            <person name="Gillett A."/>
            <person name="Laird T."/>
            <person name="O'Dea M."/>
        </authorList>
    </citation>
    <scope>NUCLEOTIDE SEQUENCE [LARGE SCALE GENOMIC DNA]</scope>
    <source>
        <strain evidence="5">Sunshine Coast</strain>
    </source>
</reference>
<reference evidence="6 7" key="1">
    <citation type="journal article" date="2017" name="Sci. Rep.">
        <title>Molecular and microscopic characterization of a novel Eastern grey kangaroopox virus genome directly from a clinical sample.</title>
        <authorList>
            <person name="Sarker S."/>
            <person name="Roberts H.K."/>
            <person name="Tidd N."/>
            <person name="Ault S."/>
            <person name="Ladmore G."/>
            <person name="Peters A."/>
            <person name="Forwood J.K."/>
            <person name="Helbig K."/>
            <person name="Raidal S.R."/>
        </authorList>
    </citation>
    <scope>NUCLEOTIDE SEQUENCE [LARGE SCALE GENOMIC DNA]</scope>
    <source>
        <strain evidence="6 7">NSW</strain>
    </source>
</reference>
<dbReference type="PIRSF" id="PIRSF003688">
    <property type="entry name" value="VAC_PP"/>
    <property type="match status" value="1"/>
</dbReference>
<comment type="similarity">
    <text evidence="4">Belongs to the orthopoxvirus OPG062 family.</text>
</comment>
<keyword evidence="2" id="KW-0426">Late protein</keyword>
<evidence type="ECO:0000313" key="6">
    <source>
        <dbReference type="EMBL" id="ATX75038.1"/>
    </source>
</evidence>
<dbReference type="Proteomes" id="UP000318014">
    <property type="component" value="Genome"/>
</dbReference>
<dbReference type="Proteomes" id="UP000318205">
    <property type="component" value="Segment"/>
</dbReference>
<dbReference type="GO" id="GO:0003677">
    <property type="term" value="F:DNA binding"/>
    <property type="evidence" value="ECO:0007669"/>
    <property type="project" value="UniProtKB-KW"/>
</dbReference>
<sequence>MASGRFTEPFVLVTSEGKFLVLKAVRLCNLKTVDCNAGAASCVLKVDKPDPPCPRRASPPGSPKCEQQLQFMRTDLLSNLFNTNKTRAMNAMNNEVNA</sequence>
<dbReference type="EMBL" id="MF467281">
    <property type="protein sequence ID" value="ATI21137.1"/>
    <property type="molecule type" value="Genomic_DNA"/>
</dbReference>
<evidence type="ECO:0000256" key="3">
    <source>
        <dbReference type="ARBA" id="ARBA00023125"/>
    </source>
</evidence>
<name>A0A2C9DT04_9POXV</name>
<gene>
    <name evidence="6" type="ORF">EKPV-NSW-ORF054</name>
</gene>
<reference evidence="6" key="3">
    <citation type="submission" date="2018-08" db="EMBL/GenBank/DDBJ databases">
        <authorList>
            <person name="Ferrada E.E."/>
            <person name="Latorre B.A."/>
        </authorList>
    </citation>
    <scope>NUCLEOTIDE SEQUENCE</scope>
    <source>
        <strain evidence="6">NSW</strain>
    </source>
</reference>